<dbReference type="RefSeq" id="WP_092590016.1">
    <property type="nucleotide sequence ID" value="NZ_FMWL01000004.1"/>
</dbReference>
<feature type="transmembrane region" description="Helical" evidence="12">
    <location>
        <begin position="184"/>
        <end position="205"/>
    </location>
</feature>
<keyword evidence="3 12" id="KW-1003">Cell membrane</keyword>
<dbReference type="Proteomes" id="UP000199208">
    <property type="component" value="Unassembled WGS sequence"/>
</dbReference>
<evidence type="ECO:0000256" key="4">
    <source>
        <dbReference type="ARBA" id="ARBA00022692"/>
    </source>
</evidence>
<dbReference type="PRINTS" id="PR01755">
    <property type="entry name" value="SECFTRNLCASE"/>
</dbReference>
<evidence type="ECO:0000256" key="12">
    <source>
        <dbReference type="HAMAP-Rule" id="MF_01464"/>
    </source>
</evidence>
<keyword evidence="7 12" id="KW-0811">Translocation</keyword>
<gene>
    <name evidence="12" type="primary">secF</name>
    <name evidence="14" type="ORF">SAMN03080599_01229</name>
</gene>
<protein>
    <recommendedName>
        <fullName evidence="12">Protein-export membrane protein SecF</fullName>
    </recommendedName>
</protein>
<keyword evidence="4 12" id="KW-0812">Transmembrane</keyword>
<dbReference type="InterPro" id="IPR055344">
    <property type="entry name" value="SecD_SecF_C_bact"/>
</dbReference>
<evidence type="ECO:0000256" key="11">
    <source>
        <dbReference type="ARBA" id="ARBA00061053"/>
    </source>
</evidence>
<comment type="similarity">
    <text evidence="10">In the C-terminal section; belongs to the SecD/SecF family. SecF subfamily.</text>
</comment>
<dbReference type="PANTHER" id="PTHR30081:SF8">
    <property type="entry name" value="PROTEIN TRANSLOCASE SUBUNIT SECF"/>
    <property type="match status" value="1"/>
</dbReference>
<evidence type="ECO:0000256" key="9">
    <source>
        <dbReference type="ARBA" id="ARBA00059018"/>
    </source>
</evidence>
<feature type="domain" description="Protein export membrane protein SecD/SecF C-terminal" evidence="13">
    <location>
        <begin position="113"/>
        <end position="288"/>
    </location>
</feature>
<dbReference type="InterPro" id="IPR022813">
    <property type="entry name" value="SecD/SecF_arch_bac"/>
</dbReference>
<dbReference type="HAMAP" id="MF_01464_B">
    <property type="entry name" value="SecF_B"/>
    <property type="match status" value="1"/>
</dbReference>
<dbReference type="InterPro" id="IPR022645">
    <property type="entry name" value="SecD/SecF_bac"/>
</dbReference>
<dbReference type="InterPro" id="IPR048634">
    <property type="entry name" value="SecD_SecF_C"/>
</dbReference>
<reference evidence="14 15" key="1">
    <citation type="submission" date="2016-10" db="EMBL/GenBank/DDBJ databases">
        <authorList>
            <person name="de Groot N.N."/>
        </authorList>
    </citation>
    <scope>NUCLEOTIDE SEQUENCE [LARGE SCALE GENOMIC DNA]</scope>
    <source>
        <strain evidence="14 15">DSM 2784</strain>
    </source>
</reference>
<feature type="transmembrane region" description="Helical" evidence="12">
    <location>
        <begin position="264"/>
        <end position="286"/>
    </location>
</feature>
<organism evidence="14 15">
    <name type="scientific">Acidaminobacter hydrogenoformans DSM 2784</name>
    <dbReference type="NCBI Taxonomy" id="1120920"/>
    <lineage>
        <taxon>Bacteria</taxon>
        <taxon>Bacillati</taxon>
        <taxon>Bacillota</taxon>
        <taxon>Clostridia</taxon>
        <taxon>Peptostreptococcales</taxon>
        <taxon>Acidaminobacteraceae</taxon>
        <taxon>Acidaminobacter</taxon>
    </lineage>
</organism>
<proteinExistence type="inferred from homology"/>
<comment type="function">
    <text evidence="9 12">Part of the Sec protein translocase complex. Interacts with the SecYEG preprotein conducting channel. SecDF uses the proton motive force (PMF) to complete protein translocation after the ATP-dependent function of SecA.</text>
</comment>
<dbReference type="GO" id="GO:0065002">
    <property type="term" value="P:intracellular protein transmembrane transport"/>
    <property type="evidence" value="ECO:0007669"/>
    <property type="project" value="UniProtKB-UniRule"/>
</dbReference>
<dbReference type="FunFam" id="1.20.1640.10:FF:000024">
    <property type="entry name" value="Multifunctional fusion protein"/>
    <property type="match status" value="1"/>
</dbReference>
<evidence type="ECO:0000256" key="10">
    <source>
        <dbReference type="ARBA" id="ARBA00060856"/>
    </source>
</evidence>
<dbReference type="GO" id="GO:0006605">
    <property type="term" value="P:protein targeting"/>
    <property type="evidence" value="ECO:0007669"/>
    <property type="project" value="UniProtKB-UniRule"/>
</dbReference>
<dbReference type="EMBL" id="FMWL01000004">
    <property type="protein sequence ID" value="SCZ78363.1"/>
    <property type="molecule type" value="Genomic_DNA"/>
</dbReference>
<evidence type="ECO:0000256" key="5">
    <source>
        <dbReference type="ARBA" id="ARBA00022927"/>
    </source>
</evidence>
<evidence type="ECO:0000256" key="1">
    <source>
        <dbReference type="ARBA" id="ARBA00004651"/>
    </source>
</evidence>
<comment type="similarity">
    <text evidence="11">In the N-terminal section; belongs to the SecD/SecF family. SecD subfamily.</text>
</comment>
<name>A0A1G5RWD5_9FIRM</name>
<evidence type="ECO:0000256" key="6">
    <source>
        <dbReference type="ARBA" id="ARBA00022989"/>
    </source>
</evidence>
<feature type="transmembrane region" description="Helical" evidence="12">
    <location>
        <begin position="232"/>
        <end position="252"/>
    </location>
</feature>
<dbReference type="SUPFAM" id="SSF82866">
    <property type="entry name" value="Multidrug efflux transporter AcrB transmembrane domain"/>
    <property type="match status" value="1"/>
</dbReference>
<dbReference type="GO" id="GO:0043952">
    <property type="term" value="P:protein transport by the Sec complex"/>
    <property type="evidence" value="ECO:0007669"/>
    <property type="project" value="UniProtKB-UniRule"/>
</dbReference>
<keyword evidence="15" id="KW-1185">Reference proteome</keyword>
<keyword evidence="6 12" id="KW-1133">Transmembrane helix</keyword>
<feature type="transmembrane region" description="Helical" evidence="12">
    <location>
        <begin position="157"/>
        <end position="178"/>
    </location>
</feature>
<dbReference type="AlphaFoldDB" id="A0A1G5RWD5"/>
<dbReference type="STRING" id="1120920.SAMN03080599_01229"/>
<keyword evidence="8 12" id="KW-0472">Membrane</keyword>
<evidence type="ECO:0000313" key="15">
    <source>
        <dbReference type="Proteomes" id="UP000199208"/>
    </source>
</evidence>
<comment type="similarity">
    <text evidence="12">Belongs to the SecD/SecF family. SecF subfamily.</text>
</comment>
<keyword evidence="5 12" id="KW-0653">Protein transport</keyword>
<accession>A0A1G5RWD5</accession>
<evidence type="ECO:0000256" key="8">
    <source>
        <dbReference type="ARBA" id="ARBA00023136"/>
    </source>
</evidence>
<dbReference type="InterPro" id="IPR022646">
    <property type="entry name" value="SecD/SecF_CS"/>
</dbReference>
<dbReference type="OrthoDB" id="9805019at2"/>
<dbReference type="NCBIfam" id="TIGR00966">
    <property type="entry name" value="transloc_SecF"/>
    <property type="match status" value="1"/>
</dbReference>
<dbReference type="GO" id="GO:0005886">
    <property type="term" value="C:plasma membrane"/>
    <property type="evidence" value="ECO:0007669"/>
    <property type="project" value="UniProtKB-SubCell"/>
</dbReference>
<evidence type="ECO:0000313" key="14">
    <source>
        <dbReference type="EMBL" id="SCZ78363.1"/>
    </source>
</evidence>
<dbReference type="Pfam" id="PF02355">
    <property type="entry name" value="SecD_SecF_C"/>
    <property type="match status" value="1"/>
</dbReference>
<evidence type="ECO:0000256" key="7">
    <source>
        <dbReference type="ARBA" id="ARBA00023010"/>
    </source>
</evidence>
<dbReference type="Pfam" id="PF07549">
    <property type="entry name" value="Sec_GG"/>
    <property type="match status" value="1"/>
</dbReference>
<evidence type="ECO:0000256" key="2">
    <source>
        <dbReference type="ARBA" id="ARBA00022448"/>
    </source>
</evidence>
<evidence type="ECO:0000259" key="13">
    <source>
        <dbReference type="Pfam" id="PF02355"/>
    </source>
</evidence>
<dbReference type="NCBIfam" id="TIGR00916">
    <property type="entry name" value="2A0604s01"/>
    <property type="match status" value="1"/>
</dbReference>
<comment type="subunit">
    <text evidence="12">Forms a complex with SecD. Part of the essential Sec protein translocation apparatus which comprises SecA, SecYEG and auxiliary proteins SecDF. Other proteins may also be involved.</text>
</comment>
<dbReference type="Gene3D" id="1.20.1640.10">
    <property type="entry name" value="Multidrug efflux transporter AcrB transmembrane domain"/>
    <property type="match status" value="1"/>
</dbReference>
<evidence type="ECO:0000256" key="3">
    <source>
        <dbReference type="ARBA" id="ARBA00022475"/>
    </source>
</evidence>
<dbReference type="InterPro" id="IPR005665">
    <property type="entry name" value="SecF_bac"/>
</dbReference>
<sequence length="295" mass="32727">MKREFNFNVVEKMRLWLLISLAVMVLGGVFMVARGLNYGLDFTGGTMMQIDLGELVVTDEVREILAPFELNEEIVSAGSEKEEVILRTKVSLSNEERKAIFEALGQRYDLQEEDLIAAEQFGPSFGAETRNNAVLAILIAGAGMLLYITLRFEFVYGAASIIALLHDVLILFSIYAIFRIPVNSSFIAAVLTIVGYSINDTIVVFDRVRENVKLMKKTTHAKIANESIRQTIVRTINTSLTTVLVIGSLYVLGVASIKDFALPLMLGILVGTYSSIFIASPIWAFWKDKTVGKNE</sequence>
<dbReference type="GO" id="GO:0015450">
    <property type="term" value="F:protein-transporting ATPase activity"/>
    <property type="evidence" value="ECO:0007669"/>
    <property type="project" value="InterPro"/>
</dbReference>
<dbReference type="PANTHER" id="PTHR30081">
    <property type="entry name" value="PROTEIN-EXPORT MEMBRANE PROTEIN SEC"/>
    <property type="match status" value="1"/>
</dbReference>
<feature type="transmembrane region" description="Helical" evidence="12">
    <location>
        <begin position="133"/>
        <end position="150"/>
    </location>
</feature>
<feature type="transmembrane region" description="Helical" evidence="12">
    <location>
        <begin position="15"/>
        <end position="33"/>
    </location>
</feature>
<keyword evidence="2 12" id="KW-0813">Transport</keyword>
<comment type="subcellular location">
    <subcellularLocation>
        <location evidence="1 12">Cell membrane</location>
        <topology evidence="1 12">Multi-pass membrane protein</topology>
    </subcellularLocation>
</comment>